<keyword evidence="2" id="KW-0732">Signal</keyword>
<feature type="region of interest" description="Disordered" evidence="1">
    <location>
        <begin position="91"/>
        <end position="149"/>
    </location>
</feature>
<dbReference type="EMBL" id="JAZDUA010000290">
    <property type="protein sequence ID" value="KAK7862016.1"/>
    <property type="molecule type" value="Genomic_DNA"/>
</dbReference>
<evidence type="ECO:0000256" key="1">
    <source>
        <dbReference type="SAM" id="MobiDB-lite"/>
    </source>
</evidence>
<evidence type="ECO:0000313" key="4">
    <source>
        <dbReference type="Proteomes" id="UP001378592"/>
    </source>
</evidence>
<dbReference type="Proteomes" id="UP001378592">
    <property type="component" value="Unassembled WGS sequence"/>
</dbReference>
<dbReference type="AlphaFoldDB" id="A0AAN9VFN6"/>
<feature type="signal peptide" evidence="2">
    <location>
        <begin position="1"/>
        <end position="24"/>
    </location>
</feature>
<evidence type="ECO:0000313" key="3">
    <source>
        <dbReference type="EMBL" id="KAK7862016.1"/>
    </source>
</evidence>
<feature type="compositionally biased region" description="Basic and acidic residues" evidence="1">
    <location>
        <begin position="124"/>
        <end position="149"/>
    </location>
</feature>
<evidence type="ECO:0000256" key="2">
    <source>
        <dbReference type="SAM" id="SignalP"/>
    </source>
</evidence>
<proteinExistence type="predicted"/>
<reference evidence="3 4" key="1">
    <citation type="submission" date="2024-03" db="EMBL/GenBank/DDBJ databases">
        <title>The genome assembly and annotation of the cricket Gryllus longicercus Weissman &amp; Gray.</title>
        <authorList>
            <person name="Szrajer S."/>
            <person name="Gray D."/>
            <person name="Ylla G."/>
        </authorList>
    </citation>
    <scope>NUCLEOTIDE SEQUENCE [LARGE SCALE GENOMIC DNA]</scope>
    <source>
        <strain evidence="3">DAG 2021-001</strain>
        <tissue evidence="3">Whole body minus gut</tissue>
    </source>
</reference>
<accession>A0AAN9VFN6</accession>
<feature type="chain" id="PRO_5042814174" evidence="2">
    <location>
        <begin position="25"/>
        <end position="286"/>
    </location>
</feature>
<feature type="compositionally biased region" description="Acidic residues" evidence="1">
    <location>
        <begin position="104"/>
        <end position="121"/>
    </location>
</feature>
<protein>
    <submittedName>
        <fullName evidence="3">Uncharacterized protein</fullName>
    </submittedName>
</protein>
<gene>
    <name evidence="3" type="ORF">R5R35_002155</name>
</gene>
<name>A0AAN9VFN6_9ORTH</name>
<organism evidence="3 4">
    <name type="scientific">Gryllus longicercus</name>
    <dbReference type="NCBI Taxonomy" id="2509291"/>
    <lineage>
        <taxon>Eukaryota</taxon>
        <taxon>Metazoa</taxon>
        <taxon>Ecdysozoa</taxon>
        <taxon>Arthropoda</taxon>
        <taxon>Hexapoda</taxon>
        <taxon>Insecta</taxon>
        <taxon>Pterygota</taxon>
        <taxon>Neoptera</taxon>
        <taxon>Polyneoptera</taxon>
        <taxon>Orthoptera</taxon>
        <taxon>Ensifera</taxon>
        <taxon>Gryllidea</taxon>
        <taxon>Grylloidea</taxon>
        <taxon>Gryllidae</taxon>
        <taxon>Gryllinae</taxon>
        <taxon>Gryllus</taxon>
    </lineage>
</organism>
<keyword evidence="4" id="KW-1185">Reference proteome</keyword>
<comment type="caution">
    <text evidence="3">The sequence shown here is derived from an EMBL/GenBank/DDBJ whole genome shotgun (WGS) entry which is preliminary data.</text>
</comment>
<sequence>MLPPAHAATATAAALLALLTLGAAGPVRPRRSIPPFVPFPYDPFAIGSEFSRAAEPPSDIPPAAYAWVKAALAHAEALKKQAQELAEALLNSPLPGWPGRRAEEPDDHPDDQPDDQPDEAVEQAAREQEEEAAKAEKAREEEEKAKEEAAKVAAMEALIHEQQLEMQARIKDAQEAMQKQLALATQGLSHLFRFRRSAAPWDFLGLDAATAALSGLRQMDELIRIQSGAPLHTVRLPGFPSHLFQRGGGFALPGFLTGFDLAQQMLEMSILPNIWALFQRFGLYYR</sequence>